<dbReference type="EMBL" id="JATAAI010000012">
    <property type="protein sequence ID" value="KAK1742116.1"/>
    <property type="molecule type" value="Genomic_DNA"/>
</dbReference>
<dbReference type="Proteomes" id="UP001224775">
    <property type="component" value="Unassembled WGS sequence"/>
</dbReference>
<name>A0A6U3W9D7_9STRA</name>
<evidence type="ECO:0000313" key="4">
    <source>
        <dbReference type="EMBL" id="KAK1742116.1"/>
    </source>
</evidence>
<reference evidence="4" key="2">
    <citation type="submission" date="2023-06" db="EMBL/GenBank/DDBJ databases">
        <title>Survivors Of The Sea: Transcriptome response of Skeletonema marinoi to long-term dormancy.</title>
        <authorList>
            <person name="Pinder M.I.M."/>
            <person name="Kourtchenko O."/>
            <person name="Robertson E.K."/>
            <person name="Larsson T."/>
            <person name="Maumus F."/>
            <person name="Osuna-Cruz C.M."/>
            <person name="Vancaester E."/>
            <person name="Stenow R."/>
            <person name="Vandepoele K."/>
            <person name="Ploug H."/>
            <person name="Bruchert V."/>
            <person name="Godhe A."/>
            <person name="Topel M."/>
        </authorList>
    </citation>
    <scope>NUCLEOTIDE SEQUENCE</scope>
    <source>
        <strain evidence="4">R05AC</strain>
    </source>
</reference>
<organism evidence="3">
    <name type="scientific">Skeletonema marinoi</name>
    <dbReference type="NCBI Taxonomy" id="267567"/>
    <lineage>
        <taxon>Eukaryota</taxon>
        <taxon>Sar</taxon>
        <taxon>Stramenopiles</taxon>
        <taxon>Ochrophyta</taxon>
        <taxon>Bacillariophyta</taxon>
        <taxon>Coscinodiscophyceae</taxon>
        <taxon>Thalassiosirophycidae</taxon>
        <taxon>Thalassiosirales</taxon>
        <taxon>Skeletonemataceae</taxon>
        <taxon>Skeletonema</taxon>
        <taxon>Skeletonema marinoi-dohrnii complex</taxon>
    </lineage>
</organism>
<reference evidence="3" key="1">
    <citation type="submission" date="2021-01" db="EMBL/GenBank/DDBJ databases">
        <authorList>
            <person name="Corre E."/>
            <person name="Pelletier E."/>
            <person name="Niang G."/>
            <person name="Scheremetjew M."/>
            <person name="Finn R."/>
            <person name="Kale V."/>
            <person name="Holt S."/>
            <person name="Cochrane G."/>
            <person name="Meng A."/>
            <person name="Brown T."/>
            <person name="Cohen L."/>
        </authorList>
    </citation>
    <scope>NUCLEOTIDE SEQUENCE</scope>
    <source>
        <strain evidence="3">SM1012Den-03</strain>
    </source>
</reference>
<feature type="chain" id="PRO_5042404963" evidence="1">
    <location>
        <begin position="19"/>
        <end position="184"/>
    </location>
</feature>
<dbReference type="EMBL" id="HBGZ01017154">
    <property type="protein sequence ID" value="CAD9606743.1"/>
    <property type="molecule type" value="Transcribed_RNA"/>
</dbReference>
<dbReference type="EMBL" id="HBGZ01017153">
    <property type="protein sequence ID" value="CAD9606740.1"/>
    <property type="molecule type" value="Transcribed_RNA"/>
</dbReference>
<evidence type="ECO:0000256" key="1">
    <source>
        <dbReference type="SAM" id="SignalP"/>
    </source>
</evidence>
<sequence>MKGLVTATTLGMVLSTSAFTSQPASSLFQRTTASSSASSSILHAANAEPFKITIDLPGEGLAANMKFPPVLDVPSELVEVRYSVPFGLDVAPKEGLAVCTKDGAGGEKVGDVLRYTSQWTLGLPRGDGVITTAMSFAGGIGWQVSMFDVARAGRWEDVVEALVTNEGSRTDEVVLLFERPLSTE</sequence>
<evidence type="ECO:0000313" key="2">
    <source>
        <dbReference type="EMBL" id="CAD9606740.1"/>
    </source>
</evidence>
<keyword evidence="5" id="KW-1185">Reference proteome</keyword>
<feature type="signal peptide" evidence="1">
    <location>
        <begin position="1"/>
        <end position="18"/>
    </location>
</feature>
<keyword evidence="1" id="KW-0732">Signal</keyword>
<gene>
    <name evidence="4" type="ORF">QTG54_007689</name>
    <name evidence="2" type="ORF">SMAR0320_LOCUS12293</name>
    <name evidence="3" type="ORF">SMAR0320_LOCUS12294</name>
</gene>
<dbReference type="AlphaFoldDB" id="A0A6U3W9D7"/>
<protein>
    <submittedName>
        <fullName evidence="3">Uncharacterized protein</fullName>
    </submittedName>
</protein>
<evidence type="ECO:0000313" key="3">
    <source>
        <dbReference type="EMBL" id="CAD9606743.1"/>
    </source>
</evidence>
<accession>A0A6U3W9D7</accession>
<evidence type="ECO:0000313" key="5">
    <source>
        <dbReference type="Proteomes" id="UP001224775"/>
    </source>
</evidence>
<proteinExistence type="predicted"/>